<evidence type="ECO:0000256" key="1">
    <source>
        <dbReference type="SAM" id="MobiDB-lite"/>
    </source>
</evidence>
<name>A0A5C1Q2P3_9BURK</name>
<keyword evidence="7" id="KW-1185">Reference proteome</keyword>
<dbReference type="AlphaFoldDB" id="A0A5C1Q2P3"/>
<dbReference type="OrthoDB" id="8561243at2"/>
<dbReference type="EMBL" id="CP035708">
    <property type="protein sequence ID" value="QEN01827.1"/>
    <property type="molecule type" value="Genomic_DNA"/>
</dbReference>
<proteinExistence type="predicted"/>
<evidence type="ECO:0000259" key="3">
    <source>
        <dbReference type="Pfam" id="PF03872"/>
    </source>
</evidence>
<dbReference type="GO" id="GO:0016989">
    <property type="term" value="F:sigma factor antagonist activity"/>
    <property type="evidence" value="ECO:0007669"/>
    <property type="project" value="InterPro"/>
</dbReference>
<dbReference type="RefSeq" id="WP_149504486.1">
    <property type="nucleotide sequence ID" value="NZ_CP035708.1"/>
</dbReference>
<accession>A0A5C1Q2P3</accession>
<reference evidence="4 7" key="2">
    <citation type="submission" date="2024-06" db="EMBL/GenBank/DDBJ databases">
        <title>Genomic Encyclopedia of Type Strains, Phase IV (KMG-IV): sequencing the most valuable type-strain genomes for metagenomic binning, comparative biology and taxonomic classification.</title>
        <authorList>
            <person name="Goeker M."/>
        </authorList>
    </citation>
    <scope>NUCLEOTIDE SEQUENCE [LARGE SCALE GENOMIC DNA]</scope>
    <source>
        <strain evidence="4 7">D-501</strain>
    </source>
</reference>
<reference evidence="5 6" key="1">
    <citation type="submission" date="2019-02" db="EMBL/GenBank/DDBJ databases">
        <title>Complete Genome Sequence and Methylome Analysis of Sphaerotilus natans subsp. sulfidivorans D-507.</title>
        <authorList>
            <person name="Fomenkov A."/>
            <person name="Gridneva E."/>
            <person name="Smolyakov D."/>
            <person name="Dubinina G."/>
            <person name="Vincze T."/>
            <person name="Grabovich M."/>
            <person name="Roberts R.J."/>
        </authorList>
    </citation>
    <scope>NUCLEOTIDE SEQUENCE [LARGE SCALE GENOMIC DNA]</scope>
    <source>
        <strain evidence="5 6">D-507</strain>
    </source>
</reference>
<keyword evidence="2" id="KW-1133">Transmembrane helix</keyword>
<dbReference type="InterPro" id="IPR005572">
    <property type="entry name" value="Anti-sigma_E_RseA_N"/>
</dbReference>
<feature type="transmembrane region" description="Helical" evidence="2">
    <location>
        <begin position="124"/>
        <end position="143"/>
    </location>
</feature>
<dbReference type="Pfam" id="PF03872">
    <property type="entry name" value="RseA_N"/>
    <property type="match status" value="1"/>
</dbReference>
<sequence length="221" mass="23920">MSESDLPAERVRSRERLSALMDGEADRDLVQAVCRQWRQDEDDRAQWHAYHLIGDVLRSEDLGQRSASDAAFLAGVRERLAREPVVLAPQPMLQPEQAREQVEHSAQVVGLPVQRSLGMRMRRWVAPVGMAAGVALVAGAVLVTRPDALTSGAGQLAVSTPAPTAPEVQAVRVQTPTGPEGDAADLIRYVNAHHQHLHDGASLGPAPGYLRSTPFETVPAR</sequence>
<dbReference type="Proteomes" id="UP001549111">
    <property type="component" value="Unassembled WGS sequence"/>
</dbReference>
<dbReference type="InterPro" id="IPR052383">
    <property type="entry name" value="Anti-sigma-E_RseA-like"/>
</dbReference>
<dbReference type="Proteomes" id="UP000323522">
    <property type="component" value="Chromosome"/>
</dbReference>
<evidence type="ECO:0000313" key="6">
    <source>
        <dbReference type="Proteomes" id="UP000323522"/>
    </source>
</evidence>
<feature type="region of interest" description="Disordered" evidence="1">
    <location>
        <begin position="198"/>
        <end position="221"/>
    </location>
</feature>
<dbReference type="EMBL" id="JBEPLS010000013">
    <property type="protein sequence ID" value="MET3605230.1"/>
    <property type="molecule type" value="Genomic_DNA"/>
</dbReference>
<evidence type="ECO:0000313" key="4">
    <source>
        <dbReference type="EMBL" id="MET3605230.1"/>
    </source>
</evidence>
<dbReference type="SUPFAM" id="SSF89069">
    <property type="entry name" value="N-terminal, cytoplasmic domain of anti-sigmaE factor RseA"/>
    <property type="match status" value="1"/>
</dbReference>
<keyword evidence="2" id="KW-0472">Membrane</keyword>
<evidence type="ECO:0000256" key="2">
    <source>
        <dbReference type="SAM" id="Phobius"/>
    </source>
</evidence>
<dbReference type="CDD" id="cd16328">
    <property type="entry name" value="RseA_N"/>
    <property type="match status" value="1"/>
</dbReference>
<dbReference type="PANTHER" id="PTHR38104">
    <property type="match status" value="1"/>
</dbReference>
<keyword evidence="2" id="KW-0812">Transmembrane</keyword>
<evidence type="ECO:0000313" key="7">
    <source>
        <dbReference type="Proteomes" id="UP001549111"/>
    </source>
</evidence>
<dbReference type="KEGG" id="snn:EWH46_14285"/>
<evidence type="ECO:0000313" key="5">
    <source>
        <dbReference type="EMBL" id="QEN01827.1"/>
    </source>
</evidence>
<dbReference type="Gene3D" id="1.10.10.880">
    <property type="entry name" value="Anti sigma-E protein RseA, N-terminal domain"/>
    <property type="match status" value="1"/>
</dbReference>
<protein>
    <submittedName>
        <fullName evidence="5">Anti-sigma 24 factor</fullName>
    </submittedName>
    <submittedName>
        <fullName evidence="4">Sigma-E factor negative regulatory protein RseA</fullName>
    </submittedName>
</protein>
<dbReference type="PANTHER" id="PTHR38104:SF1">
    <property type="entry name" value="ANTI-SIGMA-E FACTOR RSEA"/>
    <property type="match status" value="1"/>
</dbReference>
<organism evidence="5 6">
    <name type="scientific">Sphaerotilus sulfidivorans</name>
    <dbReference type="NCBI Taxonomy" id="639200"/>
    <lineage>
        <taxon>Bacteria</taxon>
        <taxon>Pseudomonadati</taxon>
        <taxon>Pseudomonadota</taxon>
        <taxon>Betaproteobacteria</taxon>
        <taxon>Burkholderiales</taxon>
        <taxon>Sphaerotilaceae</taxon>
        <taxon>Sphaerotilus</taxon>
    </lineage>
</organism>
<feature type="domain" description="Anti sigma-E protein RseA N-terminal" evidence="3">
    <location>
        <begin position="14"/>
        <end position="96"/>
    </location>
</feature>
<dbReference type="InterPro" id="IPR036147">
    <property type="entry name" value="Anti-sigma_E_RseA_N_sf"/>
</dbReference>
<gene>
    <name evidence="4" type="ORF">ABIC99_003056</name>
    <name evidence="5" type="ORF">EWH46_14285</name>
</gene>